<sequence length="15" mass="1872">MLIYFLNILLLTIEY</sequence>
<reference evidence="1 2" key="1">
    <citation type="submission" date="2019-12" db="EMBL/GenBank/DDBJ databases">
        <title>A genome sequence resource for the geographically widespread anthracnose pathogen Colletotrichum asianum.</title>
        <authorList>
            <person name="Meng Y."/>
        </authorList>
    </citation>
    <scope>NUCLEOTIDE SEQUENCE [LARGE SCALE GENOMIC DNA]</scope>
    <source>
        <strain evidence="1 2">ICMP 18580</strain>
    </source>
</reference>
<evidence type="ECO:0000313" key="2">
    <source>
        <dbReference type="Proteomes" id="UP000434172"/>
    </source>
</evidence>
<gene>
    <name evidence="1" type="ORF">GQ607_015420</name>
</gene>
<dbReference type="EMBL" id="WOWK01000132">
    <property type="protein sequence ID" value="KAF0317373.1"/>
    <property type="molecule type" value="Genomic_DNA"/>
</dbReference>
<evidence type="ECO:0000313" key="1">
    <source>
        <dbReference type="EMBL" id="KAF0317373.1"/>
    </source>
</evidence>
<accession>A0A8H3W353</accession>
<name>A0A8H3W353_9PEZI</name>
<comment type="caution">
    <text evidence="1">The sequence shown here is derived from an EMBL/GenBank/DDBJ whole genome shotgun (WGS) entry which is preliminary data.</text>
</comment>
<dbReference type="Proteomes" id="UP000434172">
    <property type="component" value="Unassembled WGS sequence"/>
</dbReference>
<proteinExistence type="predicted"/>
<keyword evidence="2" id="KW-1185">Reference proteome</keyword>
<protein>
    <submittedName>
        <fullName evidence="1">Uncharacterized protein</fullName>
    </submittedName>
</protein>
<organism evidence="1 2">
    <name type="scientific">Colletotrichum asianum</name>
    <dbReference type="NCBI Taxonomy" id="702518"/>
    <lineage>
        <taxon>Eukaryota</taxon>
        <taxon>Fungi</taxon>
        <taxon>Dikarya</taxon>
        <taxon>Ascomycota</taxon>
        <taxon>Pezizomycotina</taxon>
        <taxon>Sordariomycetes</taxon>
        <taxon>Hypocreomycetidae</taxon>
        <taxon>Glomerellales</taxon>
        <taxon>Glomerellaceae</taxon>
        <taxon>Colletotrichum</taxon>
        <taxon>Colletotrichum gloeosporioides species complex</taxon>
    </lineage>
</organism>